<feature type="compositionally biased region" description="Basic and acidic residues" evidence="1">
    <location>
        <begin position="14"/>
        <end position="26"/>
    </location>
</feature>
<evidence type="ECO:0000313" key="3">
    <source>
        <dbReference type="Proteomes" id="UP001224775"/>
    </source>
</evidence>
<reference evidence="2" key="1">
    <citation type="submission" date="2023-06" db="EMBL/GenBank/DDBJ databases">
        <title>Survivors Of The Sea: Transcriptome response of Skeletonema marinoi to long-term dormancy.</title>
        <authorList>
            <person name="Pinder M.I.M."/>
            <person name="Kourtchenko O."/>
            <person name="Robertson E.K."/>
            <person name="Larsson T."/>
            <person name="Maumus F."/>
            <person name="Osuna-Cruz C.M."/>
            <person name="Vancaester E."/>
            <person name="Stenow R."/>
            <person name="Vandepoele K."/>
            <person name="Ploug H."/>
            <person name="Bruchert V."/>
            <person name="Godhe A."/>
            <person name="Topel M."/>
        </authorList>
    </citation>
    <scope>NUCLEOTIDE SEQUENCE</scope>
    <source>
        <strain evidence="2">R05AC</strain>
    </source>
</reference>
<proteinExistence type="predicted"/>
<evidence type="ECO:0000313" key="2">
    <source>
        <dbReference type="EMBL" id="KAK1738261.1"/>
    </source>
</evidence>
<keyword evidence="3" id="KW-1185">Reference proteome</keyword>
<organism evidence="2 3">
    <name type="scientific">Skeletonema marinoi</name>
    <dbReference type="NCBI Taxonomy" id="267567"/>
    <lineage>
        <taxon>Eukaryota</taxon>
        <taxon>Sar</taxon>
        <taxon>Stramenopiles</taxon>
        <taxon>Ochrophyta</taxon>
        <taxon>Bacillariophyta</taxon>
        <taxon>Coscinodiscophyceae</taxon>
        <taxon>Thalassiosirophycidae</taxon>
        <taxon>Thalassiosirales</taxon>
        <taxon>Skeletonemataceae</taxon>
        <taxon>Skeletonema</taxon>
        <taxon>Skeletonema marinoi-dohrnii complex</taxon>
    </lineage>
</organism>
<dbReference type="EMBL" id="JATAAI010000021">
    <property type="protein sequence ID" value="KAK1738261.1"/>
    <property type="molecule type" value="Genomic_DNA"/>
</dbReference>
<feature type="compositionally biased region" description="Polar residues" evidence="1">
    <location>
        <begin position="1"/>
        <end position="13"/>
    </location>
</feature>
<comment type="caution">
    <text evidence="2">The sequence shown here is derived from an EMBL/GenBank/DDBJ whole genome shotgun (WGS) entry which is preliminary data.</text>
</comment>
<feature type="compositionally biased region" description="Polar residues" evidence="1">
    <location>
        <begin position="119"/>
        <end position="136"/>
    </location>
</feature>
<name>A0AAD8Y275_9STRA</name>
<feature type="compositionally biased region" description="Polar residues" evidence="1">
    <location>
        <begin position="36"/>
        <end position="57"/>
    </location>
</feature>
<dbReference type="Proteomes" id="UP001224775">
    <property type="component" value="Unassembled WGS sequence"/>
</dbReference>
<feature type="region of interest" description="Disordered" evidence="1">
    <location>
        <begin position="119"/>
        <end position="141"/>
    </location>
</feature>
<sequence length="284" mass="31486">MDSETASSFQTTSMERKEALDTRDLRMPVLGREQSRTFSMRTESKSSPVQSRTSSDVTVVERSDSISTKFSGNRNPTIHMPPLNRFQSNSTAGAVVCEADDFMSTMKEFDDEVQQQKMSSNLSGSTMSQTRCTSPNSMSSKIEFSSKTSSSALLNAAMADLDGPPLKQDCGDLLAEGIEHLSMAMLVNIYGKLREMSLLGHVSVKLRDIDVNSHQYNSRKKEMKRLGEWTAADEAKGYLDTTRNAGFIVRAVMDEHELFEAEHARGANSEINHALLAYDARLTD</sequence>
<feature type="region of interest" description="Disordered" evidence="1">
    <location>
        <begin position="67"/>
        <end position="86"/>
    </location>
</feature>
<evidence type="ECO:0000256" key="1">
    <source>
        <dbReference type="SAM" id="MobiDB-lite"/>
    </source>
</evidence>
<protein>
    <submittedName>
        <fullName evidence="2">Uncharacterized protein</fullName>
    </submittedName>
</protein>
<feature type="region of interest" description="Disordered" evidence="1">
    <location>
        <begin position="1"/>
        <end position="60"/>
    </location>
</feature>
<dbReference type="AlphaFoldDB" id="A0AAD8Y275"/>
<accession>A0AAD8Y275</accession>
<gene>
    <name evidence="2" type="ORF">QTG54_010930</name>
</gene>
<feature type="compositionally biased region" description="Polar residues" evidence="1">
    <location>
        <begin position="67"/>
        <end position="76"/>
    </location>
</feature>